<dbReference type="Pfam" id="PF10856">
    <property type="entry name" value="DUF2678"/>
    <property type="match status" value="1"/>
</dbReference>
<evidence type="ECO:0000256" key="1">
    <source>
        <dbReference type="SAM" id="Phobius"/>
    </source>
</evidence>
<protein>
    <submittedName>
        <fullName evidence="3">Transmembrane protein 243</fullName>
    </submittedName>
</protein>
<dbReference type="InParanoid" id="A0A6J2WLS0"/>
<dbReference type="RefSeq" id="XP_030646495.1">
    <property type="nucleotide sequence ID" value="XM_030790635.1"/>
</dbReference>
<feature type="transmembrane region" description="Helical" evidence="1">
    <location>
        <begin position="122"/>
        <end position="141"/>
    </location>
</feature>
<keyword evidence="1 3" id="KW-0812">Transmembrane</keyword>
<feature type="transmembrane region" description="Helical" evidence="1">
    <location>
        <begin position="87"/>
        <end position="110"/>
    </location>
</feature>
<reference evidence="3" key="1">
    <citation type="submission" date="2025-08" db="UniProtKB">
        <authorList>
            <consortium name="RefSeq"/>
        </authorList>
    </citation>
    <scope>IDENTIFICATION</scope>
</reference>
<feature type="transmembrane region" description="Helical" evidence="1">
    <location>
        <begin position="57"/>
        <end position="81"/>
    </location>
</feature>
<dbReference type="GeneID" id="115826749"/>
<organism evidence="2 3">
    <name type="scientific">Chanos chanos</name>
    <name type="common">Milkfish</name>
    <name type="synonym">Mugil chanos</name>
    <dbReference type="NCBI Taxonomy" id="29144"/>
    <lineage>
        <taxon>Eukaryota</taxon>
        <taxon>Metazoa</taxon>
        <taxon>Chordata</taxon>
        <taxon>Craniata</taxon>
        <taxon>Vertebrata</taxon>
        <taxon>Euteleostomi</taxon>
        <taxon>Actinopterygii</taxon>
        <taxon>Neopterygii</taxon>
        <taxon>Teleostei</taxon>
        <taxon>Ostariophysi</taxon>
        <taxon>Gonorynchiformes</taxon>
        <taxon>Chanidae</taxon>
        <taxon>Chanos</taxon>
    </lineage>
</organism>
<sequence length="146" mass="16218">MSAVGWGRAERLAGPHDQDLSPLSPTANMDDFTTRTYGTGTLDNRPLFGETSARDRIVNLAVGGFTSLLVMVTIISSFLFPASPPRALNIFFSVCIVMICSSVLILIFWYRQGDLEPKFRKLIYYSISSVVLLCLCANLYFHDVGR</sequence>
<dbReference type="PANTHER" id="PTHR28603:SF1">
    <property type="entry name" value="TRANSMEMBRANE PROTEIN 243"/>
    <property type="match status" value="1"/>
</dbReference>
<name>A0A6J2WLS0_CHACN</name>
<evidence type="ECO:0000313" key="2">
    <source>
        <dbReference type="Proteomes" id="UP000504632"/>
    </source>
</evidence>
<keyword evidence="1" id="KW-1133">Transmembrane helix</keyword>
<keyword evidence="2" id="KW-1185">Reference proteome</keyword>
<dbReference type="InterPro" id="IPR022564">
    <property type="entry name" value="DUF2678"/>
</dbReference>
<dbReference type="Gene3D" id="1.20.58.390">
    <property type="entry name" value="Neurotransmitter-gated ion-channel transmembrane domain"/>
    <property type="match status" value="1"/>
</dbReference>
<dbReference type="AlphaFoldDB" id="A0A6J2WLS0"/>
<accession>A0A6J2WLS0</accession>
<dbReference type="Proteomes" id="UP000504632">
    <property type="component" value="Chromosome 13"/>
</dbReference>
<proteinExistence type="predicted"/>
<dbReference type="CTD" id="550443"/>
<dbReference type="PANTHER" id="PTHR28603">
    <property type="entry name" value="TRANSMEMBRANE PROTEIN 243"/>
    <property type="match status" value="1"/>
</dbReference>
<keyword evidence="1" id="KW-0472">Membrane</keyword>
<dbReference type="OrthoDB" id="17800at2759"/>
<gene>
    <name evidence="3" type="primary">tmem243a</name>
</gene>
<dbReference type="InterPro" id="IPR038050">
    <property type="entry name" value="Neuro_actylchol_rec"/>
</dbReference>
<evidence type="ECO:0000313" key="3">
    <source>
        <dbReference type="RefSeq" id="XP_030646495.1"/>
    </source>
</evidence>